<feature type="transmembrane region" description="Helical" evidence="1">
    <location>
        <begin position="35"/>
        <end position="56"/>
    </location>
</feature>
<dbReference type="Proteomes" id="UP000003781">
    <property type="component" value="Unassembled WGS sequence"/>
</dbReference>
<evidence type="ECO:0000313" key="3">
    <source>
        <dbReference type="Proteomes" id="UP000003781"/>
    </source>
</evidence>
<keyword evidence="1" id="KW-1133">Transmembrane helix</keyword>
<keyword evidence="3" id="KW-1185">Reference proteome</keyword>
<reference evidence="2 3" key="1">
    <citation type="submission" date="2007-03" db="EMBL/GenBank/DDBJ databases">
        <authorList>
            <person name="Stal L."/>
            <person name="Ferriera S."/>
            <person name="Johnson J."/>
            <person name="Kravitz S."/>
            <person name="Beeson K."/>
            <person name="Sutton G."/>
            <person name="Rogers Y.-H."/>
            <person name="Friedman R."/>
            <person name="Frazier M."/>
            <person name="Venter J.C."/>
        </authorList>
    </citation>
    <scope>NUCLEOTIDE SEQUENCE [LARGE SCALE GENOMIC DNA]</scope>
    <source>
        <strain evidence="2 3">CCY0110</strain>
    </source>
</reference>
<comment type="caution">
    <text evidence="2">The sequence shown here is derived from an EMBL/GenBank/DDBJ whole genome shotgun (WGS) entry which is preliminary data.</text>
</comment>
<evidence type="ECO:0000256" key="1">
    <source>
        <dbReference type="SAM" id="Phobius"/>
    </source>
</evidence>
<keyword evidence="1" id="KW-0812">Transmembrane</keyword>
<dbReference type="RefSeq" id="WP_008277131.1">
    <property type="nucleotide sequence ID" value="NZ_AAXW01000037.1"/>
</dbReference>
<dbReference type="OrthoDB" id="135105at2"/>
<proteinExistence type="predicted"/>
<gene>
    <name evidence="2" type="ORF">CY0110_29154</name>
</gene>
<dbReference type="eggNOG" id="COG5635">
    <property type="taxonomic scope" value="Bacteria"/>
</dbReference>
<accession>A3IUS5</accession>
<dbReference type="EMBL" id="AAXW01000037">
    <property type="protein sequence ID" value="EAZ89768.1"/>
    <property type="molecule type" value="Genomic_DNA"/>
</dbReference>
<name>A3IUS5_9CHRO</name>
<keyword evidence="1" id="KW-0472">Membrane</keyword>
<sequence>MKFSPLDFSQIGEEFKKLISNIFFEGQEPTWLSPLINSILLAVLVLLGLWGLLFVISKIRKIWIEEFWPLFYK</sequence>
<organism evidence="2 3">
    <name type="scientific">Crocosphaera chwakensis CCY0110</name>
    <dbReference type="NCBI Taxonomy" id="391612"/>
    <lineage>
        <taxon>Bacteria</taxon>
        <taxon>Bacillati</taxon>
        <taxon>Cyanobacteriota</taxon>
        <taxon>Cyanophyceae</taxon>
        <taxon>Oscillatoriophycideae</taxon>
        <taxon>Chroococcales</taxon>
        <taxon>Aphanothecaceae</taxon>
        <taxon>Crocosphaera</taxon>
        <taxon>Crocosphaera chwakensis</taxon>
    </lineage>
</organism>
<dbReference type="AlphaFoldDB" id="A3IUS5"/>
<evidence type="ECO:0000313" key="2">
    <source>
        <dbReference type="EMBL" id="EAZ89768.1"/>
    </source>
</evidence>
<protein>
    <submittedName>
        <fullName evidence="2">Uncharacterized protein</fullName>
    </submittedName>
</protein>